<evidence type="ECO:0000259" key="1">
    <source>
        <dbReference type="Pfam" id="PF01068"/>
    </source>
</evidence>
<gene>
    <name evidence="2" type="ORF">A8926_4742</name>
</gene>
<accession>A0A2N3Y1Q3</accession>
<keyword evidence="3" id="KW-1185">Reference proteome</keyword>
<dbReference type="AlphaFoldDB" id="A0A2N3Y1Q3"/>
<dbReference type="STRING" id="994479.GCA_000194155_07507"/>
<reference evidence="2" key="1">
    <citation type="submission" date="2017-12" db="EMBL/GenBank/DDBJ databases">
        <title>Sequencing the genomes of 1000 Actinobacteria strains.</title>
        <authorList>
            <person name="Klenk H.-P."/>
        </authorList>
    </citation>
    <scope>NUCLEOTIDE SEQUENCE [LARGE SCALE GENOMIC DNA]</scope>
    <source>
        <strain evidence="2">DSM 44228</strain>
    </source>
</reference>
<dbReference type="Pfam" id="PF01068">
    <property type="entry name" value="DNA_ligase_A_M"/>
    <property type="match status" value="1"/>
</dbReference>
<sequence>MPAQPQMPAWVARGPMLPTAGPPPEGPGWAVEIKWDGMRALVVAGPEGVQVSSRSGREVSSSFPEIRALAHVIGSRSVVLDGEIVAIGAGGQPNFVRLQNRIQRTRLTTALLRDVVTLNAKRPTRARLRPCS</sequence>
<dbReference type="SUPFAM" id="SSF56091">
    <property type="entry name" value="DNA ligase/mRNA capping enzyme, catalytic domain"/>
    <property type="match status" value="1"/>
</dbReference>
<dbReference type="InterPro" id="IPR012310">
    <property type="entry name" value="DNA_ligase_ATP-dep_cent"/>
</dbReference>
<comment type="caution">
    <text evidence="2">The sequence shown here is derived from an EMBL/GenBank/DDBJ whole genome shotgun (WGS) entry which is preliminary data.</text>
</comment>
<feature type="domain" description="ATP-dependent DNA ligase family profile" evidence="1">
    <location>
        <begin position="27"/>
        <end position="103"/>
    </location>
</feature>
<organism evidence="2 3">
    <name type="scientific">Saccharopolyspora spinosa</name>
    <dbReference type="NCBI Taxonomy" id="60894"/>
    <lineage>
        <taxon>Bacteria</taxon>
        <taxon>Bacillati</taxon>
        <taxon>Actinomycetota</taxon>
        <taxon>Actinomycetes</taxon>
        <taxon>Pseudonocardiales</taxon>
        <taxon>Pseudonocardiaceae</taxon>
        <taxon>Saccharopolyspora</taxon>
    </lineage>
</organism>
<dbReference type="Gene3D" id="3.30.470.30">
    <property type="entry name" value="DNA ligase/mRNA capping enzyme"/>
    <property type="match status" value="1"/>
</dbReference>
<dbReference type="OrthoDB" id="9802472at2"/>
<proteinExistence type="predicted"/>
<name>A0A2N3Y1Q3_SACSN</name>
<dbReference type="RefSeq" id="WP_101376689.1">
    <property type="nucleotide sequence ID" value="NZ_CP171362.1"/>
</dbReference>
<dbReference type="PROSITE" id="PS00697">
    <property type="entry name" value="DNA_LIGASE_A1"/>
    <property type="match status" value="1"/>
</dbReference>
<dbReference type="EMBL" id="PJNB01000001">
    <property type="protein sequence ID" value="PKW16847.1"/>
    <property type="molecule type" value="Genomic_DNA"/>
</dbReference>
<dbReference type="GO" id="GO:0005524">
    <property type="term" value="F:ATP binding"/>
    <property type="evidence" value="ECO:0007669"/>
    <property type="project" value="InterPro"/>
</dbReference>
<evidence type="ECO:0000313" key="2">
    <source>
        <dbReference type="EMBL" id="PKW16847.1"/>
    </source>
</evidence>
<dbReference type="GO" id="GO:0006281">
    <property type="term" value="P:DNA repair"/>
    <property type="evidence" value="ECO:0007669"/>
    <property type="project" value="InterPro"/>
</dbReference>
<protein>
    <submittedName>
        <fullName evidence="2">Bifunctional non-homologous end joining protein LigD</fullName>
    </submittedName>
</protein>
<dbReference type="Proteomes" id="UP000233786">
    <property type="component" value="Unassembled WGS sequence"/>
</dbReference>
<dbReference type="GO" id="GO:0006310">
    <property type="term" value="P:DNA recombination"/>
    <property type="evidence" value="ECO:0007669"/>
    <property type="project" value="InterPro"/>
</dbReference>
<evidence type="ECO:0000313" key="3">
    <source>
        <dbReference type="Proteomes" id="UP000233786"/>
    </source>
</evidence>
<dbReference type="GO" id="GO:0003910">
    <property type="term" value="F:DNA ligase (ATP) activity"/>
    <property type="evidence" value="ECO:0007669"/>
    <property type="project" value="InterPro"/>
</dbReference>
<dbReference type="InterPro" id="IPR016059">
    <property type="entry name" value="DNA_ligase_ATP-dep_CS"/>
</dbReference>